<dbReference type="InterPro" id="IPR027408">
    <property type="entry name" value="PNPase/RNase_PH_dom_sf"/>
</dbReference>
<dbReference type="PANTHER" id="PTHR11953:SF2">
    <property type="entry name" value="EXOSOME COMPLEX COMPONENT MTR3"/>
    <property type="match status" value="1"/>
</dbReference>
<dbReference type="Pfam" id="PF01138">
    <property type="entry name" value="RNase_PH"/>
    <property type="match status" value="1"/>
</dbReference>
<evidence type="ECO:0000256" key="4">
    <source>
        <dbReference type="ARBA" id="ARBA00022490"/>
    </source>
</evidence>
<comment type="caution">
    <text evidence="11">The sequence shown here is derived from an EMBL/GenBank/DDBJ whole genome shotgun (WGS) entry which is preliminary data.</text>
</comment>
<sequence>MLILFKNKRVIPYSMSRADGRGNEEFRAAFLKTKVLNQAKGSCYIELDQTKVMVGVFGPRQEERKFGFSETGRLNCEVRLTSFAAGAGMNKQMQMAAERNMSAALEQALTPSVLLDRFPKAVMDVYVMVLESDGSHVGAATTAASTALADASCELFDMVPACHVVRVNGSLLLDPTSSEEALSDGSVLLALQPSTNEVTQLNMTGSWSAAERRAALELAMGGCAQLKEVMRSTLLEAAATAPAS</sequence>
<protein>
    <submittedName>
        <fullName evidence="11">Ribosomal protein S5 domain 2-type protein</fullName>
    </submittedName>
</protein>
<dbReference type="CDD" id="cd11371">
    <property type="entry name" value="RNase_PH_MTR3"/>
    <property type="match status" value="1"/>
</dbReference>
<feature type="domain" description="Exoribonuclease phosphorolytic" evidence="10">
    <location>
        <begin position="157"/>
        <end position="220"/>
    </location>
</feature>
<keyword evidence="11" id="KW-0687">Ribonucleoprotein</keyword>
<dbReference type="Gene3D" id="3.30.230.70">
    <property type="entry name" value="GHMP Kinase, N-terminal domain"/>
    <property type="match status" value="1"/>
</dbReference>
<comment type="subcellular location">
    <subcellularLocation>
        <location evidence="2">Cytoplasm</location>
    </subcellularLocation>
    <subcellularLocation>
        <location evidence="1">Nucleus</location>
    </subcellularLocation>
</comment>
<keyword evidence="8" id="KW-0539">Nucleus</keyword>
<dbReference type="PANTHER" id="PTHR11953">
    <property type="entry name" value="EXOSOME COMPLEX COMPONENT"/>
    <property type="match status" value="1"/>
</dbReference>
<evidence type="ECO:0000256" key="6">
    <source>
        <dbReference type="ARBA" id="ARBA00022835"/>
    </source>
</evidence>
<evidence type="ECO:0000256" key="5">
    <source>
        <dbReference type="ARBA" id="ARBA00022552"/>
    </source>
</evidence>
<keyword evidence="6" id="KW-0271">Exosome</keyword>
<evidence type="ECO:0000313" key="11">
    <source>
        <dbReference type="EMBL" id="KAF5837830.1"/>
    </source>
</evidence>
<dbReference type="InterPro" id="IPR001247">
    <property type="entry name" value="ExoRNase_PH_dom1"/>
</dbReference>
<reference evidence="11" key="1">
    <citation type="submission" date="2017-08" db="EMBL/GenBank/DDBJ databases">
        <authorList>
            <person name="Polle J.E."/>
            <person name="Barry K."/>
            <person name="Cushman J."/>
            <person name="Schmutz J."/>
            <person name="Tran D."/>
            <person name="Hathwaick L.T."/>
            <person name="Yim W.C."/>
            <person name="Jenkins J."/>
            <person name="Mckie-Krisberg Z.M."/>
            <person name="Prochnik S."/>
            <person name="Lindquist E."/>
            <person name="Dockter R.B."/>
            <person name="Adam C."/>
            <person name="Molina H."/>
            <person name="Bunkerborg J."/>
            <person name="Jin E."/>
            <person name="Buchheim M."/>
            <person name="Magnuson J."/>
        </authorList>
    </citation>
    <scope>NUCLEOTIDE SEQUENCE</scope>
    <source>
        <strain evidence="11">CCAP 19/18</strain>
    </source>
</reference>
<dbReference type="InterPro" id="IPR050080">
    <property type="entry name" value="RNase_PH"/>
</dbReference>
<dbReference type="InterPro" id="IPR015847">
    <property type="entry name" value="ExoRNase_PH_dom2"/>
</dbReference>
<gene>
    <name evidence="11" type="ORF">DUNSADRAFT_3793</name>
</gene>
<evidence type="ECO:0000256" key="1">
    <source>
        <dbReference type="ARBA" id="ARBA00004123"/>
    </source>
</evidence>
<dbReference type="SUPFAM" id="SSF55666">
    <property type="entry name" value="Ribonuclease PH domain 2-like"/>
    <property type="match status" value="1"/>
</dbReference>
<keyword evidence="7" id="KW-0694">RNA-binding</keyword>
<evidence type="ECO:0000313" key="12">
    <source>
        <dbReference type="Proteomes" id="UP000815325"/>
    </source>
</evidence>
<comment type="similarity">
    <text evidence="3">Belongs to the RNase PH family.</text>
</comment>
<evidence type="ECO:0000256" key="8">
    <source>
        <dbReference type="ARBA" id="ARBA00023242"/>
    </source>
</evidence>
<name>A0ABQ7GTB0_DUNSA</name>
<keyword evidence="5" id="KW-0698">rRNA processing</keyword>
<keyword evidence="11" id="KW-0689">Ribosomal protein</keyword>
<evidence type="ECO:0000256" key="2">
    <source>
        <dbReference type="ARBA" id="ARBA00004496"/>
    </source>
</evidence>
<dbReference type="GO" id="GO:0005840">
    <property type="term" value="C:ribosome"/>
    <property type="evidence" value="ECO:0007669"/>
    <property type="project" value="UniProtKB-KW"/>
</dbReference>
<evidence type="ECO:0000259" key="10">
    <source>
        <dbReference type="Pfam" id="PF03725"/>
    </source>
</evidence>
<feature type="domain" description="Exoribonuclease phosphorolytic" evidence="9">
    <location>
        <begin position="25"/>
        <end position="152"/>
    </location>
</feature>
<dbReference type="InterPro" id="IPR036345">
    <property type="entry name" value="ExoRNase_PH_dom2_sf"/>
</dbReference>
<keyword evidence="12" id="KW-1185">Reference proteome</keyword>
<keyword evidence="4" id="KW-0963">Cytoplasm</keyword>
<evidence type="ECO:0000256" key="3">
    <source>
        <dbReference type="ARBA" id="ARBA00006678"/>
    </source>
</evidence>
<accession>A0ABQ7GTB0</accession>
<dbReference type="InterPro" id="IPR020568">
    <property type="entry name" value="Ribosomal_Su5_D2-typ_SF"/>
</dbReference>
<organism evidence="11 12">
    <name type="scientific">Dunaliella salina</name>
    <name type="common">Green alga</name>
    <name type="synonym">Protococcus salinus</name>
    <dbReference type="NCBI Taxonomy" id="3046"/>
    <lineage>
        <taxon>Eukaryota</taxon>
        <taxon>Viridiplantae</taxon>
        <taxon>Chlorophyta</taxon>
        <taxon>core chlorophytes</taxon>
        <taxon>Chlorophyceae</taxon>
        <taxon>CS clade</taxon>
        <taxon>Chlamydomonadales</taxon>
        <taxon>Dunaliellaceae</taxon>
        <taxon>Dunaliella</taxon>
    </lineage>
</organism>
<proteinExistence type="inferred from homology"/>
<dbReference type="SUPFAM" id="SSF54211">
    <property type="entry name" value="Ribosomal protein S5 domain 2-like"/>
    <property type="match status" value="1"/>
</dbReference>
<evidence type="ECO:0000259" key="9">
    <source>
        <dbReference type="Pfam" id="PF01138"/>
    </source>
</evidence>
<dbReference type="EMBL" id="MU069601">
    <property type="protein sequence ID" value="KAF5837830.1"/>
    <property type="molecule type" value="Genomic_DNA"/>
</dbReference>
<dbReference type="Proteomes" id="UP000815325">
    <property type="component" value="Unassembled WGS sequence"/>
</dbReference>
<evidence type="ECO:0000256" key="7">
    <source>
        <dbReference type="ARBA" id="ARBA00022884"/>
    </source>
</evidence>
<dbReference type="Pfam" id="PF03725">
    <property type="entry name" value="RNase_PH_C"/>
    <property type="match status" value="1"/>
</dbReference>